<dbReference type="GO" id="GO:0003677">
    <property type="term" value="F:DNA binding"/>
    <property type="evidence" value="ECO:0007669"/>
    <property type="project" value="InterPro"/>
</dbReference>
<dbReference type="RefSeq" id="WP_115345715.1">
    <property type="nucleotide sequence ID" value="NZ_UGPG01000001.1"/>
</dbReference>
<sequence length="106" mass="11954">MRHIKNLKVEKTVIGTFTDKEVSARINAIIGSTYSNIRDKMILLLLLDCGVRVTELISIKNADVNDNNILIHGKGSKERVIYIRARLKNTSLTLQTIFCLAKQLSK</sequence>
<dbReference type="InterPro" id="IPR011010">
    <property type="entry name" value="DNA_brk_join_enz"/>
</dbReference>
<proteinExistence type="predicted"/>
<dbReference type="GO" id="GO:0015074">
    <property type="term" value="P:DNA integration"/>
    <property type="evidence" value="ECO:0007669"/>
    <property type="project" value="InterPro"/>
</dbReference>
<dbReference type="EMBL" id="UGPG01000001">
    <property type="protein sequence ID" value="STY43668.1"/>
    <property type="molecule type" value="Genomic_DNA"/>
</dbReference>
<dbReference type="GO" id="GO:0006310">
    <property type="term" value="P:DNA recombination"/>
    <property type="evidence" value="ECO:0007669"/>
    <property type="project" value="UniProtKB-KW"/>
</dbReference>
<feature type="domain" description="Tyr recombinase" evidence="2">
    <location>
        <begin position="12"/>
        <end position="106"/>
    </location>
</feature>
<keyword evidence="1" id="KW-0233">DNA recombination</keyword>
<dbReference type="InterPro" id="IPR013762">
    <property type="entry name" value="Integrase-like_cat_sf"/>
</dbReference>
<dbReference type="InterPro" id="IPR002104">
    <property type="entry name" value="Integrase_catalytic"/>
</dbReference>
<accession>A0A378MBF9</accession>
<gene>
    <name evidence="3" type="primary">xerC_2</name>
    <name evidence="3" type="ORF">NCTC10815_00969</name>
</gene>
<evidence type="ECO:0000256" key="1">
    <source>
        <dbReference type="ARBA" id="ARBA00023172"/>
    </source>
</evidence>
<reference evidence="3 4" key="1">
    <citation type="submission" date="2018-06" db="EMBL/GenBank/DDBJ databases">
        <authorList>
            <consortium name="Pathogen Informatics"/>
            <person name="Doyle S."/>
        </authorList>
    </citation>
    <scope>NUCLEOTIDE SEQUENCE [LARGE SCALE GENOMIC DNA]</scope>
    <source>
        <strain evidence="4">NCTC 10815</strain>
    </source>
</reference>
<name>A0A378MBF9_LISGR</name>
<dbReference type="Proteomes" id="UP000254879">
    <property type="component" value="Unassembled WGS sequence"/>
</dbReference>
<dbReference type="SUPFAM" id="SSF56349">
    <property type="entry name" value="DNA breaking-rejoining enzymes"/>
    <property type="match status" value="1"/>
</dbReference>
<evidence type="ECO:0000259" key="2">
    <source>
        <dbReference type="PROSITE" id="PS51898"/>
    </source>
</evidence>
<protein>
    <submittedName>
        <fullName evidence="3">Tyrosine recombinase XerC</fullName>
    </submittedName>
</protein>
<organism evidence="3 4">
    <name type="scientific">Listeria grayi</name>
    <name type="common">Listeria murrayi</name>
    <dbReference type="NCBI Taxonomy" id="1641"/>
    <lineage>
        <taxon>Bacteria</taxon>
        <taxon>Bacillati</taxon>
        <taxon>Bacillota</taxon>
        <taxon>Bacilli</taxon>
        <taxon>Bacillales</taxon>
        <taxon>Listeriaceae</taxon>
        <taxon>Listeria</taxon>
    </lineage>
</organism>
<evidence type="ECO:0000313" key="3">
    <source>
        <dbReference type="EMBL" id="STY43668.1"/>
    </source>
</evidence>
<dbReference type="Gene3D" id="1.10.443.10">
    <property type="entry name" value="Intergrase catalytic core"/>
    <property type="match status" value="1"/>
</dbReference>
<dbReference type="AlphaFoldDB" id="A0A378MBF9"/>
<evidence type="ECO:0000313" key="4">
    <source>
        <dbReference type="Proteomes" id="UP000254879"/>
    </source>
</evidence>
<dbReference type="Pfam" id="PF00589">
    <property type="entry name" value="Phage_integrase"/>
    <property type="match status" value="1"/>
</dbReference>
<dbReference type="PROSITE" id="PS51898">
    <property type="entry name" value="TYR_RECOMBINASE"/>
    <property type="match status" value="1"/>
</dbReference>